<dbReference type="GeneID" id="36324063"/>
<reference evidence="1 2" key="1">
    <citation type="submission" date="2017-04" db="EMBL/GenBank/DDBJ databases">
        <title>Genome Sequence of the Model Brown-Rot Fungus Postia placenta SB12.</title>
        <authorList>
            <consortium name="DOE Joint Genome Institute"/>
            <person name="Gaskell J."/>
            <person name="Kersten P."/>
            <person name="Larrondo L.F."/>
            <person name="Canessa P."/>
            <person name="Martinez D."/>
            <person name="Hibbett D."/>
            <person name="Schmoll M."/>
            <person name="Kubicek C.P."/>
            <person name="Martinez A.T."/>
            <person name="Yadav J."/>
            <person name="Master E."/>
            <person name="Magnuson J.K."/>
            <person name="James T."/>
            <person name="Yaver D."/>
            <person name="Berka R."/>
            <person name="Labutti K."/>
            <person name="Lipzen A."/>
            <person name="Aerts A."/>
            <person name="Barry K."/>
            <person name="Henrissat B."/>
            <person name="Blanchette R."/>
            <person name="Grigoriev I."/>
            <person name="Cullen D."/>
        </authorList>
    </citation>
    <scope>NUCLEOTIDE SEQUENCE [LARGE SCALE GENOMIC DNA]</scope>
    <source>
        <strain evidence="1 2">MAD-698-R-SB12</strain>
    </source>
</reference>
<organism evidence="1 2">
    <name type="scientific">Postia placenta MAD-698-R-SB12</name>
    <dbReference type="NCBI Taxonomy" id="670580"/>
    <lineage>
        <taxon>Eukaryota</taxon>
        <taxon>Fungi</taxon>
        <taxon>Dikarya</taxon>
        <taxon>Basidiomycota</taxon>
        <taxon>Agaricomycotina</taxon>
        <taxon>Agaricomycetes</taxon>
        <taxon>Polyporales</taxon>
        <taxon>Adustoporiaceae</taxon>
        <taxon>Rhodonia</taxon>
    </lineage>
</organism>
<evidence type="ECO:0000313" key="2">
    <source>
        <dbReference type="Proteomes" id="UP000194127"/>
    </source>
</evidence>
<evidence type="ECO:0000313" key="1">
    <source>
        <dbReference type="EMBL" id="OSX62464.1"/>
    </source>
</evidence>
<dbReference type="InterPro" id="IPR027417">
    <property type="entry name" value="P-loop_NTPase"/>
</dbReference>
<gene>
    <name evidence="1" type="ORF">POSPLADRAFT_1046758</name>
</gene>
<sequence length="120" mass="12547">MDIPVDWHSEDDALMLDMSPSTSNVPLIFVTADSAHTASARSIIVYTLQEVTLADVRKDVARFHKLSMPAHFICLTSLEAFCAGAPVFSELPFIPGVSAGGDSGVPFVPLSNAEAGAGGA</sequence>
<dbReference type="STRING" id="670580.A0A1X6N1J2"/>
<dbReference type="Gene3D" id="3.40.50.300">
    <property type="entry name" value="P-loop containing nucleotide triphosphate hydrolases"/>
    <property type="match status" value="1"/>
</dbReference>
<proteinExistence type="predicted"/>
<name>A0A1X6N1J2_9APHY</name>
<protein>
    <submittedName>
        <fullName evidence="1">Uncharacterized protein</fullName>
    </submittedName>
</protein>
<dbReference type="Proteomes" id="UP000194127">
    <property type="component" value="Unassembled WGS sequence"/>
</dbReference>
<dbReference type="EMBL" id="KZ110597">
    <property type="protein sequence ID" value="OSX62464.1"/>
    <property type="molecule type" value="Genomic_DNA"/>
</dbReference>
<accession>A0A1X6N1J2</accession>
<dbReference type="OrthoDB" id="1741334at2759"/>
<dbReference type="AlphaFoldDB" id="A0A1X6N1J2"/>
<keyword evidence="2" id="KW-1185">Reference proteome</keyword>
<dbReference type="RefSeq" id="XP_024339258.1">
    <property type="nucleotide sequence ID" value="XM_024479113.1"/>
</dbReference>